<dbReference type="InterPro" id="IPR018062">
    <property type="entry name" value="HTH_AraC-typ_CS"/>
</dbReference>
<evidence type="ECO:0000259" key="10">
    <source>
        <dbReference type="PROSITE" id="PS50110"/>
    </source>
</evidence>
<evidence type="ECO:0000256" key="6">
    <source>
        <dbReference type="ARBA" id="ARBA00023163"/>
    </source>
</evidence>
<dbReference type="InterPro" id="IPR005467">
    <property type="entry name" value="His_kinase_dom"/>
</dbReference>
<dbReference type="SUPFAM" id="SSF101898">
    <property type="entry name" value="NHL repeat"/>
    <property type="match status" value="1"/>
</dbReference>
<dbReference type="PROSITE" id="PS50109">
    <property type="entry name" value="HIS_KIN"/>
    <property type="match status" value="1"/>
</dbReference>
<organism evidence="11 12">
    <name type="scientific">Pseudotamlana carrageenivorans</name>
    <dbReference type="NCBI Taxonomy" id="2069432"/>
    <lineage>
        <taxon>Bacteria</taxon>
        <taxon>Pseudomonadati</taxon>
        <taxon>Bacteroidota</taxon>
        <taxon>Flavobacteriia</taxon>
        <taxon>Flavobacteriales</taxon>
        <taxon>Flavobacteriaceae</taxon>
        <taxon>Pseudotamlana</taxon>
    </lineage>
</organism>
<feature type="domain" description="Response regulatory" evidence="10">
    <location>
        <begin position="1228"/>
        <end position="1343"/>
    </location>
</feature>
<evidence type="ECO:0000256" key="7">
    <source>
        <dbReference type="PROSITE-ProRule" id="PRU00169"/>
    </source>
</evidence>
<dbReference type="SUPFAM" id="SSF47384">
    <property type="entry name" value="Homodimeric domain of signal transducing histidine kinase"/>
    <property type="match status" value="1"/>
</dbReference>
<feature type="domain" description="HTH araC/xylS-type" evidence="8">
    <location>
        <begin position="1378"/>
        <end position="1477"/>
    </location>
</feature>
<dbReference type="PRINTS" id="PR00344">
    <property type="entry name" value="BCTRLSENSOR"/>
</dbReference>
<dbReference type="PANTHER" id="PTHR43547:SF2">
    <property type="entry name" value="HYBRID SIGNAL TRANSDUCTION HISTIDINE KINASE C"/>
    <property type="match status" value="1"/>
</dbReference>
<dbReference type="InterPro" id="IPR036097">
    <property type="entry name" value="HisK_dim/P_sf"/>
</dbReference>
<dbReference type="InterPro" id="IPR011110">
    <property type="entry name" value="Reg_prop"/>
</dbReference>
<dbReference type="SMART" id="SM00342">
    <property type="entry name" value="HTH_ARAC"/>
    <property type="match status" value="1"/>
</dbReference>
<sequence length="1481" mass="169227">MIFVSLGKCDLIYSEINNFSKGFIFSKEITMLYQRIIICLFLLIRISFINGQIKCKIEKYTTEDGLSHNGIRDIMKSKDGFMWFATWDGINRFDGTNFVTYKAKPGDGSTLGNNRIDMLEEDSSGNLWLIAYDEQIYRFEKSKEKFLSIAEIIGTNKITFDRIVPTKSGNVWLISENRGLFLAEENTESSIQISHYSKDSINGNAISSNYINFVYEYKKDSVWVGSRKGLDVLTKSEPYKFSSANIINGQNVRSFAETEEAIWFGTGEGHLVKWDKRTMVSQTTQLTNSIINAIEVSKISPDILYLTTAGGEFLTYNIITEKIGGRLKLSEKALHSIFEDKEGLIWVEPHKHGVFMVDPKSFKFSFFSQQNDASFLLIEQTYSVLEDLFGRVWVRLKGGGFGYYDQEKSAFEYFYNKPGDPNQKFSNIVSCMYLDNTCGGLWLSTKDRSINKIIFQKGSFEQQLVIPETKNKSENEIRALLTDSQKRVWIASKARKLHVFSGKKKVNLKDLFVNWPEDDIGLIYTMLEDSQSNIWLGSKGDGLYKAVPINNEKSKYELIHFKSNDSNANSLNSNLIYSILEDAQGRIWIGTFGGGITLIEQSEEGVRFINNFKNYPITASGRVRYLLTGYDDKIWVATTNGLLTFDPNTTDHQNIEFSKYVKKSDDGFSLGSNDVLFLYKDSENKMWVSAAGGGLSLVSQKESGRLKFKTYTKYDGLPSDFILSMIEDKEKNLWLATENGLSKFNLINQKFKNYDSNDGLVDTGFSESTNAMLPNGNLIFGCIKGYITFNPKDVEDNEIDVKMVFTNLEINNKNATISSDDFPLKKNINYEDNLLFDYKHSTIGINYTVLDYRSNNKQIYAYRLKGFNDEWQNVSNQRKATFTNLPPGDFTFEVKCMNDDLYSNMPSKSLAFTISPPFWKSNFAYFLYLILILILIEIARRIAYSMIRLRNKVVVEQKMTELKLSFFTNISHELRTPLTLIVNPIEEIAKYEKLSSVGNDYIETVRKNTNRLVRFVNQLLDFRKVQSGKEVLHVEEMEMISFLNELASLFAQTGSEKQIRVKIDSNFDALCVHLDKKKIDIVIYNLLSNAIKFSPHNSTIIINLDKDNHNILKIRVIDEGVGVEENKLQDIFKLYYETEMNQRHIEGTGIGLALCKEYIQLHQGEIYATNNEHGGLTVHIEIDLNNKIFNFDEKPNIVIPKPKTPKIEKSLTSEIETSDVENMTHAPLVLIVEDNDELRAFLRSQLRRFYRVVSASHGKEGLDLAIKKVPDLIISDVMMPVMDGIQFLEALKNTTETSHVPVILLTAKSSVESKIEGLNYGADYYITKPFDTEFLKASIENLISSRKKFFQTLQGNIKKIALEPSEIIITTKDEKFLKDIISIVEEGLSDPSFNINIIAKTIKMRRPTFNKKFKSLTGMTPVEFVRDMRLKRAKQFLDAGETDIADVAYKVGFNAAGYFSTCFKEVYNESPSDYVKNRNVN</sequence>
<evidence type="ECO:0000259" key="8">
    <source>
        <dbReference type="PROSITE" id="PS01124"/>
    </source>
</evidence>
<dbReference type="PROSITE" id="PS00041">
    <property type="entry name" value="HTH_ARAC_FAMILY_1"/>
    <property type="match status" value="1"/>
</dbReference>
<dbReference type="Proteomes" id="UP000236592">
    <property type="component" value="Chromosome"/>
</dbReference>
<dbReference type="SUPFAM" id="SSF63829">
    <property type="entry name" value="Calcium-dependent phosphotriesterase"/>
    <property type="match status" value="2"/>
</dbReference>
<dbReference type="FunFam" id="1.10.287.130:FF:000045">
    <property type="entry name" value="Two-component system sensor histidine kinase/response regulator"/>
    <property type="match status" value="1"/>
</dbReference>
<dbReference type="CDD" id="cd00082">
    <property type="entry name" value="HisKA"/>
    <property type="match status" value="1"/>
</dbReference>
<dbReference type="KEGG" id="taj:C1A40_17080"/>
<dbReference type="SMART" id="SM00388">
    <property type="entry name" value="HisKA"/>
    <property type="match status" value="1"/>
</dbReference>
<accession>A0A2I7SMB7</accession>
<dbReference type="Pfam" id="PF00072">
    <property type="entry name" value="Response_reg"/>
    <property type="match status" value="1"/>
</dbReference>
<dbReference type="Pfam" id="PF02518">
    <property type="entry name" value="HATPase_c"/>
    <property type="match status" value="1"/>
</dbReference>
<dbReference type="Pfam" id="PF00512">
    <property type="entry name" value="HisKA"/>
    <property type="match status" value="1"/>
</dbReference>
<dbReference type="SUPFAM" id="SSF55874">
    <property type="entry name" value="ATPase domain of HSP90 chaperone/DNA topoisomerase II/histidine kinase"/>
    <property type="match status" value="1"/>
</dbReference>
<dbReference type="Gene3D" id="2.60.40.10">
    <property type="entry name" value="Immunoglobulins"/>
    <property type="match status" value="1"/>
</dbReference>
<keyword evidence="5" id="KW-0238">DNA-binding</keyword>
<name>A0A2I7SMB7_9FLAO</name>
<dbReference type="EMBL" id="CP025938">
    <property type="protein sequence ID" value="AUS07049.1"/>
    <property type="molecule type" value="Genomic_DNA"/>
</dbReference>
<dbReference type="Gene3D" id="2.130.10.10">
    <property type="entry name" value="YVTN repeat-like/Quinoprotein amine dehydrogenase"/>
    <property type="match status" value="4"/>
</dbReference>
<dbReference type="SMART" id="SM00448">
    <property type="entry name" value="REC"/>
    <property type="match status" value="1"/>
</dbReference>
<dbReference type="Gene3D" id="1.10.10.60">
    <property type="entry name" value="Homeodomain-like"/>
    <property type="match status" value="2"/>
</dbReference>
<dbReference type="SUPFAM" id="SSF52172">
    <property type="entry name" value="CheY-like"/>
    <property type="match status" value="1"/>
</dbReference>
<feature type="modified residue" description="4-aspartylphosphate" evidence="7">
    <location>
        <position position="1276"/>
    </location>
</feature>
<dbReference type="Gene3D" id="1.10.287.130">
    <property type="match status" value="1"/>
</dbReference>
<dbReference type="InterPro" id="IPR015943">
    <property type="entry name" value="WD40/YVTN_repeat-like_dom_sf"/>
</dbReference>
<dbReference type="InterPro" id="IPR009057">
    <property type="entry name" value="Homeodomain-like_sf"/>
</dbReference>
<reference evidence="12" key="1">
    <citation type="submission" date="2018-01" db="EMBL/GenBank/DDBJ databases">
        <title>Complete genome of Tamlana sp. UJ94.</title>
        <authorList>
            <person name="Jung J."/>
            <person name="Chung D."/>
            <person name="Bae S.S."/>
            <person name="Baek K."/>
        </authorList>
    </citation>
    <scope>NUCLEOTIDE SEQUENCE [LARGE SCALE GENOMIC DNA]</scope>
    <source>
        <strain evidence="12">UJ94</strain>
    </source>
</reference>
<evidence type="ECO:0000256" key="4">
    <source>
        <dbReference type="ARBA" id="ARBA00023015"/>
    </source>
</evidence>
<dbReference type="InterPro" id="IPR003661">
    <property type="entry name" value="HisK_dim/P_dom"/>
</dbReference>
<dbReference type="InterPro" id="IPR004358">
    <property type="entry name" value="Sig_transdc_His_kin-like_C"/>
</dbReference>
<evidence type="ECO:0000256" key="3">
    <source>
        <dbReference type="ARBA" id="ARBA00022553"/>
    </source>
</evidence>
<dbReference type="GO" id="GO:0003700">
    <property type="term" value="F:DNA-binding transcription factor activity"/>
    <property type="evidence" value="ECO:0007669"/>
    <property type="project" value="InterPro"/>
</dbReference>
<evidence type="ECO:0000256" key="5">
    <source>
        <dbReference type="ARBA" id="ARBA00023125"/>
    </source>
</evidence>
<dbReference type="InterPro" id="IPR036890">
    <property type="entry name" value="HATPase_C_sf"/>
</dbReference>
<evidence type="ECO:0000256" key="2">
    <source>
        <dbReference type="ARBA" id="ARBA00012438"/>
    </source>
</evidence>
<keyword evidence="3 7" id="KW-0597">Phosphoprotein</keyword>
<dbReference type="SMART" id="SM00387">
    <property type="entry name" value="HATPase_c"/>
    <property type="match status" value="1"/>
</dbReference>
<dbReference type="InterPro" id="IPR011123">
    <property type="entry name" value="Y_Y_Y"/>
</dbReference>
<dbReference type="InterPro" id="IPR011006">
    <property type="entry name" value="CheY-like_superfamily"/>
</dbReference>
<dbReference type="InterPro" id="IPR001789">
    <property type="entry name" value="Sig_transdc_resp-reg_receiver"/>
</dbReference>
<dbReference type="Gene3D" id="3.40.50.2300">
    <property type="match status" value="1"/>
</dbReference>
<dbReference type="InterPro" id="IPR003594">
    <property type="entry name" value="HATPase_dom"/>
</dbReference>
<dbReference type="CDD" id="cd17574">
    <property type="entry name" value="REC_OmpR"/>
    <property type="match status" value="1"/>
</dbReference>
<evidence type="ECO:0000313" key="11">
    <source>
        <dbReference type="EMBL" id="AUS07049.1"/>
    </source>
</evidence>
<keyword evidence="12" id="KW-1185">Reference proteome</keyword>
<dbReference type="Pfam" id="PF07495">
    <property type="entry name" value="Y_Y_Y"/>
    <property type="match status" value="1"/>
</dbReference>
<keyword evidence="6" id="KW-0804">Transcription</keyword>
<dbReference type="InterPro" id="IPR018060">
    <property type="entry name" value="HTH_AraC"/>
</dbReference>
<proteinExistence type="predicted"/>
<dbReference type="PROSITE" id="PS50110">
    <property type="entry name" value="RESPONSE_REGULATORY"/>
    <property type="match status" value="1"/>
</dbReference>
<evidence type="ECO:0000259" key="9">
    <source>
        <dbReference type="PROSITE" id="PS50109"/>
    </source>
</evidence>
<dbReference type="GO" id="GO:0000155">
    <property type="term" value="F:phosphorelay sensor kinase activity"/>
    <property type="evidence" value="ECO:0007669"/>
    <property type="project" value="InterPro"/>
</dbReference>
<dbReference type="Pfam" id="PF12833">
    <property type="entry name" value="HTH_18"/>
    <property type="match status" value="1"/>
</dbReference>
<dbReference type="Pfam" id="PF07494">
    <property type="entry name" value="Reg_prop"/>
    <property type="match status" value="3"/>
</dbReference>
<comment type="catalytic activity">
    <reaction evidence="1">
        <text>ATP + protein L-histidine = ADP + protein N-phospho-L-histidine.</text>
        <dbReference type="EC" id="2.7.13.3"/>
    </reaction>
</comment>
<dbReference type="EC" id="2.7.13.3" evidence="2"/>
<dbReference type="PANTHER" id="PTHR43547">
    <property type="entry name" value="TWO-COMPONENT HISTIDINE KINASE"/>
    <property type="match status" value="1"/>
</dbReference>
<dbReference type="PROSITE" id="PS01124">
    <property type="entry name" value="HTH_ARAC_FAMILY_2"/>
    <property type="match status" value="1"/>
</dbReference>
<protein>
    <recommendedName>
        <fullName evidence="2">histidine kinase</fullName>
        <ecNumber evidence="2">2.7.13.3</ecNumber>
    </recommendedName>
</protein>
<dbReference type="InterPro" id="IPR013783">
    <property type="entry name" value="Ig-like_fold"/>
</dbReference>
<dbReference type="Gene3D" id="3.30.565.10">
    <property type="entry name" value="Histidine kinase-like ATPase, C-terminal domain"/>
    <property type="match status" value="1"/>
</dbReference>
<dbReference type="SUPFAM" id="SSF46689">
    <property type="entry name" value="Homeodomain-like"/>
    <property type="match status" value="1"/>
</dbReference>
<gene>
    <name evidence="11" type="ORF">C1A40_17080</name>
</gene>
<feature type="domain" description="Histidine kinase" evidence="9">
    <location>
        <begin position="969"/>
        <end position="1186"/>
    </location>
</feature>
<dbReference type="GO" id="GO:0043565">
    <property type="term" value="F:sequence-specific DNA binding"/>
    <property type="evidence" value="ECO:0007669"/>
    <property type="project" value="InterPro"/>
</dbReference>
<keyword evidence="4" id="KW-0805">Transcription regulation</keyword>
<evidence type="ECO:0000313" key="12">
    <source>
        <dbReference type="Proteomes" id="UP000236592"/>
    </source>
</evidence>
<evidence type="ECO:0000256" key="1">
    <source>
        <dbReference type="ARBA" id="ARBA00000085"/>
    </source>
</evidence>